<dbReference type="Proteomes" id="UP000318199">
    <property type="component" value="Unassembled WGS sequence"/>
</dbReference>
<comment type="catalytic activity">
    <reaction evidence="1">
        <text>ATP + protein L-histidine = ADP + protein N-phospho-L-histidine.</text>
        <dbReference type="EC" id="2.7.13.3"/>
    </reaction>
</comment>
<dbReference type="FunFam" id="3.30.565.10:FF:000006">
    <property type="entry name" value="Sensor histidine kinase WalK"/>
    <property type="match status" value="1"/>
</dbReference>
<dbReference type="InterPro" id="IPR001789">
    <property type="entry name" value="Sig_transdc_resp-reg_receiver"/>
</dbReference>
<dbReference type="CDD" id="cd00082">
    <property type="entry name" value="HisKA"/>
    <property type="match status" value="1"/>
</dbReference>
<feature type="transmembrane region" description="Helical" evidence="8">
    <location>
        <begin position="104"/>
        <end position="124"/>
    </location>
</feature>
<dbReference type="PROSITE" id="PS50109">
    <property type="entry name" value="HIS_KIN"/>
    <property type="match status" value="1"/>
</dbReference>
<keyword evidence="8" id="KW-0812">Transmembrane</keyword>
<dbReference type="OrthoDB" id="6114847at2"/>
<keyword evidence="12" id="KW-1185">Reference proteome</keyword>
<gene>
    <name evidence="11" type="ORF">FN976_14930</name>
</gene>
<dbReference type="SMART" id="SM00387">
    <property type="entry name" value="HATPase_c"/>
    <property type="match status" value="1"/>
</dbReference>
<dbReference type="InterPro" id="IPR036890">
    <property type="entry name" value="HATPase_C_sf"/>
</dbReference>
<dbReference type="PANTHER" id="PTHR43547">
    <property type="entry name" value="TWO-COMPONENT HISTIDINE KINASE"/>
    <property type="match status" value="1"/>
</dbReference>
<dbReference type="Gene3D" id="1.10.287.130">
    <property type="match status" value="1"/>
</dbReference>
<protein>
    <recommendedName>
        <fullName evidence="3">histidine kinase</fullName>
        <ecNumber evidence="3">2.7.13.3</ecNumber>
    </recommendedName>
</protein>
<keyword evidence="4 7" id="KW-0597">Phosphoprotein</keyword>
<evidence type="ECO:0000256" key="7">
    <source>
        <dbReference type="PROSITE-ProRule" id="PRU00169"/>
    </source>
</evidence>
<feature type="transmembrane region" description="Helical" evidence="8">
    <location>
        <begin position="81"/>
        <end position="98"/>
    </location>
</feature>
<feature type="transmembrane region" description="Helical" evidence="8">
    <location>
        <begin position="157"/>
        <end position="175"/>
    </location>
</feature>
<dbReference type="CDD" id="cd00156">
    <property type="entry name" value="REC"/>
    <property type="match status" value="1"/>
</dbReference>
<evidence type="ECO:0000313" key="12">
    <source>
        <dbReference type="Proteomes" id="UP000318199"/>
    </source>
</evidence>
<accession>A0A562ZPQ6</accession>
<dbReference type="SUPFAM" id="SSF47384">
    <property type="entry name" value="Homodimeric domain of signal transducing histidine kinase"/>
    <property type="match status" value="1"/>
</dbReference>
<keyword evidence="8" id="KW-1133">Transmembrane helix</keyword>
<dbReference type="GO" id="GO:0005886">
    <property type="term" value="C:plasma membrane"/>
    <property type="evidence" value="ECO:0007669"/>
    <property type="project" value="UniProtKB-SubCell"/>
</dbReference>
<proteinExistence type="predicted"/>
<dbReference type="GO" id="GO:0000155">
    <property type="term" value="F:phosphorelay sensor kinase activity"/>
    <property type="evidence" value="ECO:0007669"/>
    <property type="project" value="InterPro"/>
</dbReference>
<name>A0A562ZPQ6_9BURK</name>
<evidence type="ECO:0000256" key="5">
    <source>
        <dbReference type="ARBA" id="ARBA00022679"/>
    </source>
</evidence>
<dbReference type="PRINTS" id="PR00344">
    <property type="entry name" value="BCTRLSENSOR"/>
</dbReference>
<dbReference type="SUPFAM" id="SSF55874">
    <property type="entry name" value="ATPase domain of HSP90 chaperone/DNA topoisomerase II/histidine kinase"/>
    <property type="match status" value="1"/>
</dbReference>
<evidence type="ECO:0000313" key="11">
    <source>
        <dbReference type="EMBL" id="TWO70285.1"/>
    </source>
</evidence>
<dbReference type="InterPro" id="IPR004358">
    <property type="entry name" value="Sig_transdc_His_kin-like_C"/>
</dbReference>
<evidence type="ECO:0000256" key="8">
    <source>
        <dbReference type="SAM" id="Phobius"/>
    </source>
</evidence>
<keyword evidence="5" id="KW-0808">Transferase</keyword>
<dbReference type="SUPFAM" id="SSF52172">
    <property type="entry name" value="CheY-like"/>
    <property type="match status" value="1"/>
</dbReference>
<keyword evidence="6 11" id="KW-0418">Kinase</keyword>
<dbReference type="PROSITE" id="PS50110">
    <property type="entry name" value="RESPONSE_REGULATORY"/>
    <property type="match status" value="1"/>
</dbReference>
<evidence type="ECO:0000256" key="4">
    <source>
        <dbReference type="ARBA" id="ARBA00022553"/>
    </source>
</evidence>
<sequence length="583" mass="63784">MSSVLDHRPDPEDGTHTPANYLIFRATDLLGALLYMTVLPWWQPFTWFCICAFTGTLRYWHATRPWFAALPQAQRRGAYRFYTWVHTGAIGGAAYFCFVSGNMLMLTLLGVHLFGAATVAALRLSADFLRNAVAVTLIIAPTALRCIAEGVMQHNTLLFLMGIGGFFMIATVVMASRFHERTLDQQFEQRRRAERAADAMAGVGLTKSRFFAAVSHDLRQPVHAIGLYLDPLVRMSAASGDKDAQRAVEGIRLSWKALDGLLSQVLDLTRMDAGVLQPRMESVDLGQVVRSLILQHSAVAERAGVRLIALAEDERYALADELMLKRVVSNLIDNAIKFSPRGGSVVVAVRRAESGWRLQVRDAGKGIPLDAQGKIFEEFVQIDNDARNRQQGYGLGLAISRRFTNLMEGSLLVRSEPGRGCCMTVLLQQATVAPNARDLASSALDTMPAPESISGAMPLEMPDTGTGLPPRDILIVEDDLLVASAMRQLLQSWGQRVTHVENAADAMSNSAKTDVAICDVRLPRGESGLDVALQLRLRGKQVLLITGETDSGLRRAATEHGLPLLVKPVSSARLLGALRELVH</sequence>
<dbReference type="InterPro" id="IPR011006">
    <property type="entry name" value="CheY-like_superfamily"/>
</dbReference>
<feature type="domain" description="Histidine kinase" evidence="9">
    <location>
        <begin position="213"/>
        <end position="431"/>
    </location>
</feature>
<evidence type="ECO:0000256" key="2">
    <source>
        <dbReference type="ARBA" id="ARBA00004429"/>
    </source>
</evidence>
<comment type="subcellular location">
    <subcellularLocation>
        <location evidence="2">Cell inner membrane</location>
        <topology evidence="2">Multi-pass membrane protein</topology>
    </subcellularLocation>
</comment>
<dbReference type="EMBL" id="VOBQ01000012">
    <property type="protein sequence ID" value="TWO70285.1"/>
    <property type="molecule type" value="Genomic_DNA"/>
</dbReference>
<evidence type="ECO:0000256" key="3">
    <source>
        <dbReference type="ARBA" id="ARBA00012438"/>
    </source>
</evidence>
<feature type="transmembrane region" description="Helical" evidence="8">
    <location>
        <begin position="41"/>
        <end position="60"/>
    </location>
</feature>
<dbReference type="SMART" id="SM00388">
    <property type="entry name" value="HisKA"/>
    <property type="match status" value="1"/>
</dbReference>
<keyword evidence="8" id="KW-0472">Membrane</keyword>
<dbReference type="InterPro" id="IPR005467">
    <property type="entry name" value="His_kinase_dom"/>
</dbReference>
<evidence type="ECO:0000256" key="6">
    <source>
        <dbReference type="ARBA" id="ARBA00022777"/>
    </source>
</evidence>
<dbReference type="InterPro" id="IPR036097">
    <property type="entry name" value="HisK_dim/P_sf"/>
</dbReference>
<dbReference type="PANTHER" id="PTHR43547:SF2">
    <property type="entry name" value="HYBRID SIGNAL TRANSDUCTION HISTIDINE KINASE C"/>
    <property type="match status" value="1"/>
</dbReference>
<dbReference type="EC" id="2.7.13.3" evidence="3"/>
<evidence type="ECO:0000256" key="1">
    <source>
        <dbReference type="ARBA" id="ARBA00000085"/>
    </source>
</evidence>
<dbReference type="Pfam" id="PF00072">
    <property type="entry name" value="Response_reg"/>
    <property type="match status" value="1"/>
</dbReference>
<reference evidence="11 12" key="1">
    <citation type="submission" date="2019-07" db="EMBL/GenBank/DDBJ databases">
        <title>Caenimonas sedimenti sp. nov., isolated from activated sludge.</title>
        <authorList>
            <person name="Xu J."/>
        </authorList>
    </citation>
    <scope>NUCLEOTIDE SEQUENCE [LARGE SCALE GENOMIC DNA]</scope>
    <source>
        <strain evidence="11 12">HX-9-20</strain>
    </source>
</reference>
<dbReference type="SMART" id="SM00448">
    <property type="entry name" value="REC"/>
    <property type="match status" value="1"/>
</dbReference>
<dbReference type="Pfam" id="PF00512">
    <property type="entry name" value="HisKA"/>
    <property type="match status" value="1"/>
</dbReference>
<evidence type="ECO:0000259" key="9">
    <source>
        <dbReference type="PROSITE" id="PS50109"/>
    </source>
</evidence>
<dbReference type="Pfam" id="PF02518">
    <property type="entry name" value="HATPase_c"/>
    <property type="match status" value="1"/>
</dbReference>
<dbReference type="Gene3D" id="3.40.50.2300">
    <property type="match status" value="1"/>
</dbReference>
<evidence type="ECO:0000259" key="10">
    <source>
        <dbReference type="PROSITE" id="PS50110"/>
    </source>
</evidence>
<dbReference type="InterPro" id="IPR003661">
    <property type="entry name" value="HisK_dim/P_dom"/>
</dbReference>
<feature type="modified residue" description="4-aspartylphosphate" evidence="7">
    <location>
        <position position="519"/>
    </location>
</feature>
<feature type="domain" description="Response regulatory" evidence="10">
    <location>
        <begin position="472"/>
        <end position="582"/>
    </location>
</feature>
<dbReference type="AlphaFoldDB" id="A0A562ZPQ6"/>
<organism evidence="11 12">
    <name type="scientific">Caenimonas sedimenti</name>
    <dbReference type="NCBI Taxonomy" id="2596921"/>
    <lineage>
        <taxon>Bacteria</taxon>
        <taxon>Pseudomonadati</taxon>
        <taxon>Pseudomonadota</taxon>
        <taxon>Betaproteobacteria</taxon>
        <taxon>Burkholderiales</taxon>
        <taxon>Comamonadaceae</taxon>
        <taxon>Caenimonas</taxon>
    </lineage>
</organism>
<dbReference type="Gene3D" id="3.30.565.10">
    <property type="entry name" value="Histidine kinase-like ATPase, C-terminal domain"/>
    <property type="match status" value="1"/>
</dbReference>
<dbReference type="InterPro" id="IPR003594">
    <property type="entry name" value="HATPase_dom"/>
</dbReference>
<dbReference type="RefSeq" id="WP_145893841.1">
    <property type="nucleotide sequence ID" value="NZ_VOBQ01000012.1"/>
</dbReference>
<comment type="caution">
    <text evidence="11">The sequence shown here is derived from an EMBL/GenBank/DDBJ whole genome shotgun (WGS) entry which is preliminary data.</text>
</comment>